<dbReference type="AlphaFoldDB" id="A0A2P6TR49"/>
<feature type="region of interest" description="Disordered" evidence="1">
    <location>
        <begin position="1"/>
        <end position="88"/>
    </location>
</feature>
<protein>
    <submittedName>
        <fullName evidence="2">Unconventional myosin-X</fullName>
    </submittedName>
</protein>
<gene>
    <name evidence="2" type="ORF">C2E21_4697</name>
</gene>
<dbReference type="OrthoDB" id="506899at2759"/>
<comment type="caution">
    <text evidence="2">The sequence shown here is derived from an EMBL/GenBank/DDBJ whole genome shotgun (WGS) entry which is preliminary data.</text>
</comment>
<dbReference type="Proteomes" id="UP000239899">
    <property type="component" value="Unassembled WGS sequence"/>
</dbReference>
<proteinExistence type="predicted"/>
<dbReference type="EMBL" id="LHPG02000008">
    <property type="protein sequence ID" value="PRW56531.1"/>
    <property type="molecule type" value="Genomic_DNA"/>
</dbReference>
<reference evidence="2 3" key="1">
    <citation type="journal article" date="2018" name="Plant J.">
        <title>Genome sequences of Chlorella sorokiniana UTEX 1602 and Micractinium conductrix SAG 241.80: implications to maltose excretion by a green alga.</title>
        <authorList>
            <person name="Arriola M.B."/>
            <person name="Velmurugan N."/>
            <person name="Zhang Y."/>
            <person name="Plunkett M.H."/>
            <person name="Hondzo H."/>
            <person name="Barney B.M."/>
        </authorList>
    </citation>
    <scope>NUCLEOTIDE SEQUENCE [LARGE SCALE GENOMIC DNA]</scope>
    <source>
        <strain evidence="3">UTEX 1602</strain>
    </source>
</reference>
<organism evidence="2 3">
    <name type="scientific">Chlorella sorokiniana</name>
    <name type="common">Freshwater green alga</name>
    <dbReference type="NCBI Taxonomy" id="3076"/>
    <lineage>
        <taxon>Eukaryota</taxon>
        <taxon>Viridiplantae</taxon>
        <taxon>Chlorophyta</taxon>
        <taxon>core chlorophytes</taxon>
        <taxon>Trebouxiophyceae</taxon>
        <taxon>Chlorellales</taxon>
        <taxon>Chlorellaceae</taxon>
        <taxon>Chlorella clade</taxon>
        <taxon>Chlorella</taxon>
    </lineage>
</organism>
<sequence>MSSTDRPRVTAERLSDADHLAERTHFMSIGTGATTARRPGEEDDFLPNIATTASSGPVGPSGHKLSRHSYGPSSPCSPHSPRVGEVWRTGQTAVYGGWFRPSPKPKQHGQQ</sequence>
<name>A0A2P6TR49_CHLSO</name>
<keyword evidence="3" id="KW-1185">Reference proteome</keyword>
<accession>A0A2P6TR49</accession>
<evidence type="ECO:0000256" key="1">
    <source>
        <dbReference type="SAM" id="MobiDB-lite"/>
    </source>
</evidence>
<evidence type="ECO:0000313" key="3">
    <source>
        <dbReference type="Proteomes" id="UP000239899"/>
    </source>
</evidence>
<feature type="compositionally biased region" description="Basic and acidic residues" evidence="1">
    <location>
        <begin position="1"/>
        <end position="25"/>
    </location>
</feature>
<evidence type="ECO:0000313" key="2">
    <source>
        <dbReference type="EMBL" id="PRW56531.1"/>
    </source>
</evidence>